<dbReference type="EMBL" id="HACG01000907">
    <property type="protein sequence ID" value="CEK47772.1"/>
    <property type="molecule type" value="Transcribed_RNA"/>
</dbReference>
<evidence type="ECO:0000256" key="1">
    <source>
        <dbReference type="SAM" id="SignalP"/>
    </source>
</evidence>
<organism evidence="2">
    <name type="scientific">Arion vulgaris</name>
    <dbReference type="NCBI Taxonomy" id="1028688"/>
    <lineage>
        <taxon>Eukaryota</taxon>
        <taxon>Metazoa</taxon>
        <taxon>Spiralia</taxon>
        <taxon>Lophotrochozoa</taxon>
        <taxon>Mollusca</taxon>
        <taxon>Gastropoda</taxon>
        <taxon>Heterobranchia</taxon>
        <taxon>Euthyneura</taxon>
        <taxon>Panpulmonata</taxon>
        <taxon>Eupulmonata</taxon>
        <taxon>Stylommatophora</taxon>
        <taxon>Helicina</taxon>
        <taxon>Arionoidea</taxon>
        <taxon>Arionidae</taxon>
        <taxon>Arion</taxon>
    </lineage>
</organism>
<feature type="non-terminal residue" evidence="2">
    <location>
        <position position="1"/>
    </location>
</feature>
<reference evidence="2" key="1">
    <citation type="submission" date="2014-12" db="EMBL/GenBank/DDBJ databases">
        <title>Insight into the proteome of Arion vulgaris.</title>
        <authorList>
            <person name="Aradska J."/>
            <person name="Bulat T."/>
            <person name="Smidak R."/>
            <person name="Sarate P."/>
            <person name="Gangsoo J."/>
            <person name="Sialana F."/>
            <person name="Bilban M."/>
            <person name="Lubec G."/>
        </authorList>
    </citation>
    <scope>NUCLEOTIDE SEQUENCE</scope>
    <source>
        <tissue evidence="2">Skin</tissue>
    </source>
</reference>
<accession>A0A0B6XUS7</accession>
<protein>
    <submittedName>
        <fullName evidence="2">Uncharacterized protein</fullName>
    </submittedName>
</protein>
<gene>
    <name evidence="2" type="primary">ORF2218</name>
</gene>
<name>A0A0B6XUS7_9EUPU</name>
<keyword evidence="1" id="KW-0732">Signal</keyword>
<proteinExistence type="predicted"/>
<evidence type="ECO:0000313" key="2">
    <source>
        <dbReference type="EMBL" id="CEK47772.1"/>
    </source>
</evidence>
<dbReference type="AlphaFoldDB" id="A0A0B6XUS7"/>
<feature type="chain" id="PRO_5002123434" evidence="1">
    <location>
        <begin position="31"/>
        <end position="78"/>
    </location>
</feature>
<sequence>FQLLLAIAMQRGLLHHLLDWIGLALQVSTGAHNISSQDNTIMHAHHGKISMTFFKSILAQMIDRTGGAERVPRTSLSV</sequence>
<feature type="non-terminal residue" evidence="2">
    <location>
        <position position="78"/>
    </location>
</feature>
<feature type="signal peptide" evidence="1">
    <location>
        <begin position="1"/>
        <end position="30"/>
    </location>
</feature>